<evidence type="ECO:0000256" key="1">
    <source>
        <dbReference type="SAM" id="MobiDB-lite"/>
    </source>
</evidence>
<feature type="region of interest" description="Disordered" evidence="1">
    <location>
        <begin position="1"/>
        <end position="28"/>
    </location>
</feature>
<dbReference type="Pfam" id="PF14769">
    <property type="entry name" value="CLAMP"/>
    <property type="match status" value="1"/>
</dbReference>
<dbReference type="PANTHER" id="PTHR28457">
    <property type="entry name" value="COILED-COIL DOMAIN-CONTAINING PROTEIN 189"/>
    <property type="match status" value="1"/>
</dbReference>
<keyword evidence="2" id="KW-0282">Flagellum</keyword>
<dbReference type="EMBL" id="GBEZ01025420">
    <property type="protein sequence ID" value="JAC61665.1"/>
    <property type="molecule type" value="Transcribed_RNA"/>
</dbReference>
<feature type="region of interest" description="Disordered" evidence="1">
    <location>
        <begin position="294"/>
        <end position="314"/>
    </location>
</feature>
<name>A0A061QTC7_9CHLO</name>
<protein>
    <submittedName>
        <fullName evidence="2">Flagellar associated protein c1a-32</fullName>
    </submittedName>
</protein>
<feature type="compositionally biased region" description="Basic and acidic residues" evidence="1">
    <location>
        <begin position="8"/>
        <end position="28"/>
    </location>
</feature>
<sequence length="314" mass="35890">MAPRKATPPKEEPQAEPESEPKNEDKVRNELIWRHMSEKDQFKYFSLAEDVDAAGEHLAAVLKLPDYKHDTRQSVRLDYATHVLNFGRRLALPPVKMSALFTISQSVLEVAATGGMRERAQEILQSFLVGLCRAEPTPDDYFLSVEQIGAVAKFFAGSLLERFAAFRFLFTREQPRREAEVSLLFETIQLRQDFHEAFIEEEWQRHNEELAAKAEAERAAAEEVRRQEEEKARKQAEEQAAMAAERRRQAEMAKVPQSLDEAVNQLVAMRLSEEKQKLEAAYKEREAELLHRIGQLEEEARKSAGSGGKGGRRK</sequence>
<accession>A0A061QTC7</accession>
<keyword evidence="2" id="KW-0969">Cilium</keyword>
<dbReference type="PANTHER" id="PTHR28457:SF4">
    <property type="entry name" value="CRAL-TRIO DOMAIN-CONTAINING PROTEIN"/>
    <property type="match status" value="1"/>
</dbReference>
<dbReference type="AlphaFoldDB" id="A0A061QTC7"/>
<gene>
    <name evidence="2" type="ORF">TSPGSL018_25592</name>
</gene>
<organism evidence="2">
    <name type="scientific">Tetraselmis sp. GSL018</name>
    <dbReference type="NCBI Taxonomy" id="582737"/>
    <lineage>
        <taxon>Eukaryota</taxon>
        <taxon>Viridiplantae</taxon>
        <taxon>Chlorophyta</taxon>
        <taxon>core chlorophytes</taxon>
        <taxon>Chlorodendrophyceae</taxon>
        <taxon>Chlorodendrales</taxon>
        <taxon>Chlorodendraceae</taxon>
        <taxon>Tetraselmis</taxon>
    </lineage>
</organism>
<evidence type="ECO:0000313" key="2">
    <source>
        <dbReference type="EMBL" id="JAC61665.1"/>
    </source>
</evidence>
<reference evidence="2" key="1">
    <citation type="submission" date="2014-05" db="EMBL/GenBank/DDBJ databases">
        <title>The transcriptome of the halophilic microalga Tetraselmis sp. GSL018 isolated from the Great Salt Lake, Utah.</title>
        <authorList>
            <person name="Jinkerson R.E."/>
            <person name="D'Adamo S."/>
            <person name="Posewitz M.C."/>
        </authorList>
    </citation>
    <scope>NUCLEOTIDE SEQUENCE</scope>
    <source>
        <strain evidence="2">GSL018</strain>
    </source>
</reference>
<dbReference type="InterPro" id="IPR032727">
    <property type="entry name" value="CLAMP"/>
</dbReference>
<proteinExistence type="predicted"/>
<keyword evidence="2" id="KW-0966">Cell projection</keyword>
<feature type="region of interest" description="Disordered" evidence="1">
    <location>
        <begin position="222"/>
        <end position="256"/>
    </location>
</feature>
<feature type="compositionally biased region" description="Basic and acidic residues" evidence="1">
    <location>
        <begin position="222"/>
        <end position="237"/>
    </location>
</feature>
<feature type="compositionally biased region" description="Gly residues" evidence="1">
    <location>
        <begin position="305"/>
        <end position="314"/>
    </location>
</feature>